<keyword evidence="3 5" id="KW-1133">Transmembrane helix</keyword>
<keyword evidence="2 5" id="KW-0812">Transmembrane</keyword>
<gene>
    <name evidence="6" type="ORF">ECPE_LOCUS431</name>
</gene>
<dbReference type="GO" id="GO:0006506">
    <property type="term" value="P:GPI anchor biosynthetic process"/>
    <property type="evidence" value="ECO:0007669"/>
    <property type="project" value="UniProtKB-UniPathway"/>
</dbReference>
<dbReference type="GO" id="GO:0032216">
    <property type="term" value="F:glucosaminyl-phosphatidylinositol O-acyltransferase activity"/>
    <property type="evidence" value="ECO:0007669"/>
    <property type="project" value="TreeGrafter"/>
</dbReference>
<dbReference type="EC" id="2.3.-.-" evidence="5"/>
<sequence length="446" mass="49942">MDRLQKEEHEMFTQQIGYQSVPEILCISVCPFILLFIRDTVVTYFGLNFNRLLRNLLFDFFCVVCPVIFLLTIAADHAIQIVILFGVLAFSLCFVKLSRRSLTGFTKLDFVQSRDKATTVLLLSCLMIMLIDLPICPRRFAKNSTYGLGLMDVGTGLFLASSSIAGSKALFNLSEGTKFWYTVKRIVLPSLILGLVRFLSVSFLGYQSVVEEYGVHWNFFVTFALVRLASALICTPCIGKLSKTARTIVCFITGLSFCILSHAIHIRVKPLIQTNAEGLLSLPGYLSIYFLCLGCYHACRQLEHSRITASSKAFYFTATHTFLVLTSGSILYQLGMANISRRFASPGYVLFILFMLCFCTSFSWLLRVLSYSISQGHCQPSALSLVVSSQGMFYFLVCNLVTGLVNFVYNTVRFVPSDTFSSLFSLLTGILHEIEASKRQRPTSSV</sequence>
<evidence type="ECO:0000256" key="3">
    <source>
        <dbReference type="ARBA" id="ARBA00022989"/>
    </source>
</evidence>
<feature type="transmembrane region" description="Helical" evidence="5">
    <location>
        <begin position="347"/>
        <end position="370"/>
    </location>
</feature>
<dbReference type="GO" id="GO:0072659">
    <property type="term" value="P:protein localization to plasma membrane"/>
    <property type="evidence" value="ECO:0007669"/>
    <property type="project" value="TreeGrafter"/>
</dbReference>
<evidence type="ECO:0000256" key="2">
    <source>
        <dbReference type="ARBA" id="ARBA00022692"/>
    </source>
</evidence>
<reference evidence="8" key="1">
    <citation type="submission" date="2016-06" db="UniProtKB">
        <authorList>
            <consortium name="WormBaseParasite"/>
        </authorList>
    </citation>
    <scope>IDENTIFICATION</scope>
</reference>
<dbReference type="InterPro" id="IPR009447">
    <property type="entry name" value="PIGW/GWT1"/>
</dbReference>
<dbReference type="UniPathway" id="UPA00196"/>
<keyword evidence="5" id="KW-0808">Transferase</keyword>
<evidence type="ECO:0000256" key="1">
    <source>
        <dbReference type="ARBA" id="ARBA00004141"/>
    </source>
</evidence>
<dbReference type="Pfam" id="PF06423">
    <property type="entry name" value="GWT1"/>
    <property type="match status" value="1"/>
</dbReference>
<feature type="transmembrane region" description="Helical" evidence="5">
    <location>
        <begin position="382"/>
        <end position="408"/>
    </location>
</feature>
<comment type="pathway">
    <text evidence="5">Glycolipid biosynthesis; glycosylphosphatidylinositol-anchor biosynthesis.</text>
</comment>
<comment type="subcellular location">
    <subcellularLocation>
        <location evidence="5">Endoplasmic reticulum membrane</location>
        <topology evidence="5">Multi-pass membrane protein</topology>
    </subcellularLocation>
    <subcellularLocation>
        <location evidence="1">Membrane</location>
        <topology evidence="1">Multi-pass membrane protein</topology>
    </subcellularLocation>
</comment>
<dbReference type="PANTHER" id="PTHR20661:SF0">
    <property type="entry name" value="PHOSPHATIDYLINOSITOL-GLYCAN BIOSYNTHESIS CLASS W PROTEIN"/>
    <property type="match status" value="1"/>
</dbReference>
<feature type="transmembrane region" description="Helical" evidence="5">
    <location>
        <begin position="186"/>
        <end position="205"/>
    </location>
</feature>
<evidence type="ECO:0000313" key="7">
    <source>
        <dbReference type="Proteomes" id="UP000272942"/>
    </source>
</evidence>
<evidence type="ECO:0000256" key="4">
    <source>
        <dbReference type="ARBA" id="ARBA00023136"/>
    </source>
</evidence>
<keyword evidence="4 5" id="KW-0472">Membrane</keyword>
<keyword evidence="7" id="KW-1185">Reference proteome</keyword>
<dbReference type="OrthoDB" id="15270at2759"/>
<evidence type="ECO:0000256" key="5">
    <source>
        <dbReference type="RuleBase" id="RU280819"/>
    </source>
</evidence>
<keyword evidence="5" id="KW-0256">Endoplasmic reticulum</keyword>
<dbReference type="GO" id="GO:0005789">
    <property type="term" value="C:endoplasmic reticulum membrane"/>
    <property type="evidence" value="ECO:0007669"/>
    <property type="project" value="UniProtKB-SubCell"/>
</dbReference>
<feature type="transmembrane region" description="Helical" evidence="5">
    <location>
        <begin position="20"/>
        <end position="37"/>
    </location>
</feature>
<dbReference type="WBParaSite" id="ECPE_0000043101-mRNA-1">
    <property type="protein sequence ID" value="ECPE_0000043101-mRNA-1"/>
    <property type="gene ID" value="ECPE_0000043101"/>
</dbReference>
<dbReference type="AlphaFoldDB" id="A0A183A0E6"/>
<feature type="transmembrane region" description="Helical" evidence="5">
    <location>
        <begin position="245"/>
        <end position="264"/>
    </location>
</feature>
<keyword evidence="5" id="KW-0012">Acyltransferase</keyword>
<dbReference type="PANTHER" id="PTHR20661">
    <property type="entry name" value="PHOSPHATIDYLINOSITOL-GLYCAN BIOSYNTHESIS CLASS W PROTEIN"/>
    <property type="match status" value="1"/>
</dbReference>
<name>A0A183A0E6_9TREM</name>
<reference evidence="6 7" key="2">
    <citation type="submission" date="2018-11" db="EMBL/GenBank/DDBJ databases">
        <authorList>
            <consortium name="Pathogen Informatics"/>
        </authorList>
    </citation>
    <scope>NUCLEOTIDE SEQUENCE [LARGE SCALE GENOMIC DNA]</scope>
    <source>
        <strain evidence="6 7">Egypt</strain>
    </source>
</reference>
<proteinExistence type="inferred from homology"/>
<organism evidence="8">
    <name type="scientific">Echinostoma caproni</name>
    <dbReference type="NCBI Taxonomy" id="27848"/>
    <lineage>
        <taxon>Eukaryota</taxon>
        <taxon>Metazoa</taxon>
        <taxon>Spiralia</taxon>
        <taxon>Lophotrochozoa</taxon>
        <taxon>Platyhelminthes</taxon>
        <taxon>Trematoda</taxon>
        <taxon>Digenea</taxon>
        <taxon>Plagiorchiida</taxon>
        <taxon>Echinostomata</taxon>
        <taxon>Echinostomatoidea</taxon>
        <taxon>Echinostomatidae</taxon>
        <taxon>Echinostoma</taxon>
    </lineage>
</organism>
<feature type="transmembrane region" description="Helical" evidence="5">
    <location>
        <begin position="81"/>
        <end position="98"/>
    </location>
</feature>
<dbReference type="Proteomes" id="UP000272942">
    <property type="component" value="Unassembled WGS sequence"/>
</dbReference>
<feature type="transmembrane region" description="Helical" evidence="5">
    <location>
        <begin position="284"/>
        <end position="302"/>
    </location>
</feature>
<keyword evidence="5" id="KW-0337">GPI-anchor biosynthesis</keyword>
<accession>A0A183A0E6</accession>
<feature type="transmembrane region" description="Helical" evidence="5">
    <location>
        <begin position="57"/>
        <end position="75"/>
    </location>
</feature>
<feature type="transmembrane region" description="Helical" evidence="5">
    <location>
        <begin position="217"/>
        <end position="238"/>
    </location>
</feature>
<comment type="similarity">
    <text evidence="5">Belongs to the PIGW family.</text>
</comment>
<dbReference type="EMBL" id="UZAN01001387">
    <property type="protein sequence ID" value="VDP22531.1"/>
    <property type="molecule type" value="Genomic_DNA"/>
</dbReference>
<evidence type="ECO:0000313" key="8">
    <source>
        <dbReference type="WBParaSite" id="ECPE_0000043101-mRNA-1"/>
    </source>
</evidence>
<evidence type="ECO:0000313" key="6">
    <source>
        <dbReference type="EMBL" id="VDP22531.1"/>
    </source>
</evidence>
<feature type="transmembrane region" description="Helical" evidence="5">
    <location>
        <begin position="314"/>
        <end position="335"/>
    </location>
</feature>
<feature type="transmembrane region" description="Helical" evidence="5">
    <location>
        <begin position="119"/>
        <end position="140"/>
    </location>
</feature>
<comment type="function">
    <text evidence="5">A acetyltransferase, which acetylates the inositol ring of phosphatidylinositol during biosynthesis of GPI-anchor.</text>
</comment>
<protein>
    <recommendedName>
        <fullName evidence="5">Phosphatidylinositol-glycan biosynthesis class W protein</fullName>
        <ecNumber evidence="5">2.3.-.-</ecNumber>
    </recommendedName>
</protein>